<dbReference type="HAMAP" id="MF_01366">
    <property type="entry name" value="Ribosomal_uL13"/>
    <property type="match status" value="1"/>
</dbReference>
<evidence type="ECO:0000256" key="2">
    <source>
        <dbReference type="ARBA" id="ARBA00022980"/>
    </source>
</evidence>
<comment type="subunit">
    <text evidence="4">Part of the 50S ribosomal subunit.</text>
</comment>
<dbReference type="GO" id="GO:0003729">
    <property type="term" value="F:mRNA binding"/>
    <property type="evidence" value="ECO:0007669"/>
    <property type="project" value="TreeGrafter"/>
</dbReference>
<evidence type="ECO:0000256" key="6">
    <source>
        <dbReference type="RuleBase" id="RU003878"/>
    </source>
</evidence>
<gene>
    <name evidence="4 6 7" type="primary">rplM</name>
    <name evidence="8" type="ORF">GILLIAM_01443</name>
    <name evidence="7" type="ORF">OTSGILL_1555</name>
</gene>
<dbReference type="InterPro" id="IPR036899">
    <property type="entry name" value="Ribosomal_uL13_sf"/>
</dbReference>
<dbReference type="NCBIfam" id="TIGR01066">
    <property type="entry name" value="rplM_bact"/>
    <property type="match status" value="1"/>
</dbReference>
<dbReference type="PROSITE" id="PS00783">
    <property type="entry name" value="RIBOSOMAL_L13"/>
    <property type="match status" value="1"/>
</dbReference>
<evidence type="ECO:0000256" key="5">
    <source>
        <dbReference type="RuleBase" id="RU003877"/>
    </source>
</evidence>
<keyword evidence="10" id="KW-1185">Reference proteome</keyword>
<dbReference type="InterPro" id="IPR005823">
    <property type="entry name" value="Ribosomal_uL13_bac-type"/>
</dbReference>
<dbReference type="CDD" id="cd00392">
    <property type="entry name" value="Ribosomal_L13"/>
    <property type="match status" value="1"/>
</dbReference>
<evidence type="ECO:0000256" key="3">
    <source>
        <dbReference type="ARBA" id="ARBA00023274"/>
    </source>
</evidence>
<dbReference type="SUPFAM" id="SSF52161">
    <property type="entry name" value="Ribosomal protein L13"/>
    <property type="match status" value="1"/>
</dbReference>
<dbReference type="GO" id="GO:0017148">
    <property type="term" value="P:negative regulation of translation"/>
    <property type="evidence" value="ECO:0007669"/>
    <property type="project" value="TreeGrafter"/>
</dbReference>
<dbReference type="PIRSF" id="PIRSF002181">
    <property type="entry name" value="Ribosomal_L13"/>
    <property type="match status" value="1"/>
</dbReference>
<dbReference type="InterPro" id="IPR005822">
    <property type="entry name" value="Ribosomal_uL13"/>
</dbReference>
<dbReference type="InterPro" id="IPR023563">
    <property type="entry name" value="Ribosomal_uL13_CS"/>
</dbReference>
<dbReference type="Pfam" id="PF00572">
    <property type="entry name" value="Ribosomal_L13"/>
    <property type="match status" value="1"/>
</dbReference>
<dbReference type="Proteomes" id="UP000244959">
    <property type="component" value="Chromosome I"/>
</dbReference>
<reference evidence="10" key="3">
    <citation type="submission" date="2018-03" db="EMBL/GenBank/DDBJ databases">
        <authorList>
            <person name="Batty M. E."/>
            <person name="Batty M E."/>
        </authorList>
    </citation>
    <scope>NUCLEOTIDE SEQUENCE [LARGE SCALE GENOMIC DNA]</scope>
    <source>
        <strain evidence="10">Gilliam</strain>
    </source>
</reference>
<dbReference type="PANTHER" id="PTHR11545:SF2">
    <property type="entry name" value="LARGE RIBOSOMAL SUBUNIT PROTEIN UL13M"/>
    <property type="match status" value="1"/>
</dbReference>
<evidence type="ECO:0000313" key="10">
    <source>
        <dbReference type="Proteomes" id="UP000244959"/>
    </source>
</evidence>
<name>A0A0F3M9T0_ORITS</name>
<evidence type="ECO:0000313" key="8">
    <source>
        <dbReference type="EMBL" id="SPR07349.1"/>
    </source>
</evidence>
<accession>A0A0F3M9T0</accession>
<protein>
    <recommendedName>
        <fullName evidence="4">Large ribosomal subunit protein uL13</fullName>
    </recommendedName>
</protein>
<dbReference type="PATRIC" id="fig|1359184.3.peg.1088"/>
<dbReference type="Proteomes" id="UP000033769">
    <property type="component" value="Unassembled WGS sequence"/>
</dbReference>
<dbReference type="PANTHER" id="PTHR11545">
    <property type="entry name" value="RIBOSOMAL PROTEIN L13"/>
    <property type="match status" value="1"/>
</dbReference>
<evidence type="ECO:0000256" key="4">
    <source>
        <dbReference type="HAMAP-Rule" id="MF_01366"/>
    </source>
</evidence>
<dbReference type="GO" id="GO:0022625">
    <property type="term" value="C:cytosolic large ribosomal subunit"/>
    <property type="evidence" value="ECO:0007669"/>
    <property type="project" value="TreeGrafter"/>
</dbReference>
<dbReference type="Gene3D" id="3.90.1180.10">
    <property type="entry name" value="Ribosomal protein L13"/>
    <property type="match status" value="1"/>
</dbReference>
<keyword evidence="2 4" id="KW-0689">Ribosomal protein</keyword>
<dbReference type="GO" id="GO:0006412">
    <property type="term" value="P:translation"/>
    <property type="evidence" value="ECO:0007669"/>
    <property type="project" value="UniProtKB-UniRule"/>
</dbReference>
<reference evidence="8" key="2">
    <citation type="submission" date="2018-03" db="EMBL/GenBank/DDBJ databases">
        <authorList>
            <person name="Keele B.F."/>
        </authorList>
    </citation>
    <scope>NUCLEOTIDE SEQUENCE [LARGE SCALE GENOMIC DNA]</scope>
    <source>
        <strain evidence="8">Gilliam</strain>
    </source>
</reference>
<evidence type="ECO:0000313" key="7">
    <source>
        <dbReference type="EMBL" id="KJV52391.1"/>
    </source>
</evidence>
<organism evidence="7 9">
    <name type="scientific">Orientia tsutsugamushi str. Gilliam</name>
    <dbReference type="NCBI Taxonomy" id="1359184"/>
    <lineage>
        <taxon>Bacteria</taxon>
        <taxon>Pseudomonadati</taxon>
        <taxon>Pseudomonadota</taxon>
        <taxon>Alphaproteobacteria</taxon>
        <taxon>Rickettsiales</taxon>
        <taxon>Rickettsiaceae</taxon>
        <taxon>Rickettsieae</taxon>
        <taxon>Orientia</taxon>
    </lineage>
</organism>
<dbReference type="EMBL" id="LANO01000024">
    <property type="protein sequence ID" value="KJV52391.1"/>
    <property type="molecule type" value="Genomic_DNA"/>
</dbReference>
<sequence>MKTYSAKPAEISKKWILIDATNLVLGRLAAKVAVVLRGKDKPTYTPHMDCGNNVIIINAEHVKLTGDKSNAKNGKFYYRHSGFPGGIKVTTAGKILQSNYPERIIQLAVKRMLPSNKLGRKQFSNLYVYKGQTHPHAAQTPVLYDFAGKNSKNIRNQNIV</sequence>
<dbReference type="GeneID" id="89459632"/>
<dbReference type="EMBL" id="LS398551">
    <property type="protein sequence ID" value="SPR07349.1"/>
    <property type="molecule type" value="Genomic_DNA"/>
</dbReference>
<evidence type="ECO:0000256" key="1">
    <source>
        <dbReference type="ARBA" id="ARBA00006227"/>
    </source>
</evidence>
<dbReference type="AlphaFoldDB" id="A0A0F3M9T0"/>
<dbReference type="RefSeq" id="WP_045914431.1">
    <property type="nucleotide sequence ID" value="NZ_LS398551.1"/>
</dbReference>
<reference evidence="7 9" key="1">
    <citation type="submission" date="2015-02" db="EMBL/GenBank/DDBJ databases">
        <title>Genome Sequencing of Rickettsiales.</title>
        <authorList>
            <person name="Daugherty S.C."/>
            <person name="Su Q."/>
            <person name="Abolude K."/>
            <person name="Beier-Sexton M."/>
            <person name="Carlyon J.A."/>
            <person name="Carter R."/>
            <person name="Day N.P."/>
            <person name="Dumler S.J."/>
            <person name="Dyachenko V."/>
            <person name="Godinez A."/>
            <person name="Kurtti T.J."/>
            <person name="Lichay M."/>
            <person name="Mullins K.E."/>
            <person name="Ott S."/>
            <person name="Pappas-Brown V."/>
            <person name="Paris D.H."/>
            <person name="Patel P."/>
            <person name="Richards A.L."/>
            <person name="Sadzewicz L."/>
            <person name="Sears K."/>
            <person name="Seidman D."/>
            <person name="Sengamalay N."/>
            <person name="Stenos J."/>
            <person name="Tallon L.J."/>
            <person name="Vincent G."/>
            <person name="Fraser C.M."/>
            <person name="Munderloh U."/>
            <person name="Dunning-Hotopp J.C."/>
        </authorList>
    </citation>
    <scope>NUCLEOTIDE SEQUENCE [LARGE SCALE GENOMIC DNA]</scope>
    <source>
        <strain evidence="7 9">Gilliam</strain>
    </source>
</reference>
<comment type="similarity">
    <text evidence="1 4 5">Belongs to the universal ribosomal protein uL13 family.</text>
</comment>
<dbReference type="GO" id="GO:0003735">
    <property type="term" value="F:structural constituent of ribosome"/>
    <property type="evidence" value="ECO:0007669"/>
    <property type="project" value="InterPro"/>
</dbReference>
<keyword evidence="3 4" id="KW-0687">Ribonucleoprotein</keyword>
<proteinExistence type="inferred from homology"/>
<evidence type="ECO:0000313" key="9">
    <source>
        <dbReference type="Proteomes" id="UP000033769"/>
    </source>
</evidence>
<comment type="function">
    <text evidence="4 6">This protein is one of the early assembly proteins of the 50S ribosomal subunit, although it is not seen to bind rRNA by itself. It is important during the early stages of 50S assembly.</text>
</comment>